<keyword evidence="3" id="KW-1185">Reference proteome</keyword>
<dbReference type="InterPro" id="IPR013022">
    <property type="entry name" value="Xyl_isomerase-like_TIM-brl"/>
</dbReference>
<protein>
    <submittedName>
        <fullName evidence="2">Sugar phosphate isomerase/epimerase</fullName>
    </submittedName>
</protein>
<accession>A0ABX8TN30</accession>
<evidence type="ECO:0000313" key="3">
    <source>
        <dbReference type="Proteomes" id="UP000824334"/>
    </source>
</evidence>
<dbReference type="Proteomes" id="UP000824334">
    <property type="component" value="Chromosome"/>
</dbReference>
<sequence>MLSRRGLLAMAGAAPLVWSLSEGGSASAAVAPPADLGVQLWMVRQSMAQDFPGTLKALADLGVRKVELAGAPDLSGAELRAAFDAAGLACVSGHLPILQMTDAELDHRLAYAREIGMTTVAAPMPGFAGLLEVAPADRFAALLAHPLTADDWRWNADRLNQIGDKARSAGVAIAYHNHNVEFADVGGQTAMDLLLERVDPAQAHFQFDVGNAVLGGADPFDLLARHPGRFRSAHLKDWRAPLQPTTRLASPASAAFGQGVIDWARWRRASAEAGIAISFIERENMPVGEEVAAAGQALQYFTTLQGNRA</sequence>
<dbReference type="PANTHER" id="PTHR12110:SF41">
    <property type="entry name" value="INOSOSE DEHYDRATASE"/>
    <property type="match status" value="1"/>
</dbReference>
<dbReference type="Pfam" id="PF01261">
    <property type="entry name" value="AP_endonuc_2"/>
    <property type="match status" value="1"/>
</dbReference>
<keyword evidence="2" id="KW-0413">Isomerase</keyword>
<dbReference type="PANTHER" id="PTHR12110">
    <property type="entry name" value="HYDROXYPYRUVATE ISOMERASE"/>
    <property type="match status" value="1"/>
</dbReference>
<dbReference type="PROSITE" id="PS51318">
    <property type="entry name" value="TAT"/>
    <property type="match status" value="1"/>
</dbReference>
<evidence type="ECO:0000259" key="1">
    <source>
        <dbReference type="Pfam" id="PF01261"/>
    </source>
</evidence>
<gene>
    <name evidence="2" type="ORF">KWG56_04240</name>
</gene>
<dbReference type="InterPro" id="IPR006311">
    <property type="entry name" value="TAT_signal"/>
</dbReference>
<proteinExistence type="predicted"/>
<name>A0ABX8TN30_9CAUL</name>
<organism evidence="2 3">
    <name type="scientific">Brevundimonas nasdae</name>
    <dbReference type="NCBI Taxonomy" id="172043"/>
    <lineage>
        <taxon>Bacteria</taxon>
        <taxon>Pseudomonadati</taxon>
        <taxon>Pseudomonadota</taxon>
        <taxon>Alphaproteobacteria</taxon>
        <taxon>Caulobacterales</taxon>
        <taxon>Caulobacteraceae</taxon>
        <taxon>Brevundimonas</taxon>
    </lineage>
</organism>
<dbReference type="RefSeq" id="WP_219353851.1">
    <property type="nucleotide sequence ID" value="NZ_CP080034.1"/>
</dbReference>
<dbReference type="InterPro" id="IPR050312">
    <property type="entry name" value="IolE/XylAMocC-like"/>
</dbReference>
<evidence type="ECO:0000313" key="2">
    <source>
        <dbReference type="EMBL" id="QYC11220.1"/>
    </source>
</evidence>
<dbReference type="GO" id="GO:0016853">
    <property type="term" value="F:isomerase activity"/>
    <property type="evidence" value="ECO:0007669"/>
    <property type="project" value="UniProtKB-KW"/>
</dbReference>
<dbReference type="EMBL" id="CP080034">
    <property type="protein sequence ID" value="QYC11220.1"/>
    <property type="molecule type" value="Genomic_DNA"/>
</dbReference>
<feature type="domain" description="Xylose isomerase-like TIM barrel" evidence="1">
    <location>
        <begin position="56"/>
        <end position="301"/>
    </location>
</feature>
<dbReference type="GeneID" id="94374464"/>
<reference evidence="2 3" key="1">
    <citation type="submission" date="2021-07" db="EMBL/GenBank/DDBJ databases">
        <title>Isolation and characterization of bacteria from a gold mining with a capacity of golden bioaccumulation.</title>
        <authorList>
            <person name="Yang X.J."/>
        </authorList>
    </citation>
    <scope>NUCLEOTIDE SEQUENCE [LARGE SCALE GENOMIC DNA]</scope>
    <source>
        <strain evidence="2 3">Au29</strain>
    </source>
</reference>